<sequence>MSKSIRDAAVHYLFDEKVGFPGLEKLVIKGLHKLTTLWHTQLDPNSFCKLTEIFVEDCESLIHVLVPRILKRLGSSVCPNLCEVEIVNWRCLKNVFPASVARNRNLEKLQKLYGSLPVVDFFKMKHLFIFCQRITSAVTPSVLFRKCHNLETLGMYDGNFEEIFIHEGSLDGEEHQEPVFPNLETLAVGDCPRLKNIVSSAISFRKIMELEVANYDGMKHLLTYSVAKSFINLEKMTVRNCQRMIEIVSTDDDQGDGENEITFSRLEYLELSDLPNLKGFCSRNYNVRFPIFITIVASHYMEMKISFDGVLLDDSKREKVQIIEEDDDDDDDNSDRDDYDDDDDSRHGGGGGGGGGDDHNNDNEDDDDNSM</sequence>
<evidence type="ECO:0000313" key="5">
    <source>
        <dbReference type="Proteomes" id="UP000813462"/>
    </source>
</evidence>
<gene>
    <name evidence="4" type="ORF">FEM48_Zijuj11G0124800</name>
</gene>
<comment type="caution">
    <text evidence="4">The sequence shown here is derived from an EMBL/GenBank/DDBJ whole genome shotgun (WGS) entry which is preliminary data.</text>
</comment>
<dbReference type="SUPFAM" id="SSF52058">
    <property type="entry name" value="L domain-like"/>
    <property type="match status" value="1"/>
</dbReference>
<dbReference type="PANTHER" id="PTHR33463">
    <property type="entry name" value="NB-ARC DOMAIN-CONTAINING PROTEIN-RELATED"/>
    <property type="match status" value="1"/>
</dbReference>
<dbReference type="Pfam" id="PF23247">
    <property type="entry name" value="LRR_RPS2"/>
    <property type="match status" value="1"/>
</dbReference>
<dbReference type="Proteomes" id="UP000813462">
    <property type="component" value="Unassembled WGS sequence"/>
</dbReference>
<protein>
    <recommendedName>
        <fullName evidence="3">Disease resistance protein At4g27190-like leucine-rich repeats domain-containing protein</fullName>
    </recommendedName>
</protein>
<reference evidence="4" key="1">
    <citation type="journal article" date="2021" name="Front. Plant Sci.">
        <title>Chromosome-Scale Genome Assembly for Chinese Sour Jujube and Insights Into Its Genome Evolution and Domestication Signature.</title>
        <authorList>
            <person name="Shen L.-Y."/>
            <person name="Luo H."/>
            <person name="Wang X.-L."/>
            <person name="Wang X.-M."/>
            <person name="Qiu X.-J."/>
            <person name="Liu H."/>
            <person name="Zhou S.-S."/>
            <person name="Jia K.-H."/>
            <person name="Nie S."/>
            <person name="Bao Y.-T."/>
            <person name="Zhang R.-G."/>
            <person name="Yun Q.-Z."/>
            <person name="Chai Y.-H."/>
            <person name="Lu J.-Y."/>
            <person name="Li Y."/>
            <person name="Zhao S.-W."/>
            <person name="Mao J.-F."/>
            <person name="Jia S.-G."/>
            <person name="Mao Y.-M."/>
        </authorList>
    </citation>
    <scope>NUCLEOTIDE SEQUENCE</scope>
    <source>
        <strain evidence="4">AT0</strain>
        <tissue evidence="4">Leaf</tissue>
    </source>
</reference>
<evidence type="ECO:0000256" key="2">
    <source>
        <dbReference type="SAM" id="MobiDB-lite"/>
    </source>
</evidence>
<dbReference type="InterPro" id="IPR032675">
    <property type="entry name" value="LRR_dom_sf"/>
</dbReference>
<proteinExistence type="predicted"/>
<evidence type="ECO:0000259" key="3">
    <source>
        <dbReference type="Pfam" id="PF23247"/>
    </source>
</evidence>
<name>A0A978UIY0_ZIZJJ</name>
<evidence type="ECO:0000313" key="4">
    <source>
        <dbReference type="EMBL" id="KAH7514761.1"/>
    </source>
</evidence>
<dbReference type="EMBL" id="JAEACU010000011">
    <property type="protein sequence ID" value="KAH7514761.1"/>
    <property type="molecule type" value="Genomic_DNA"/>
</dbReference>
<dbReference type="PANTHER" id="PTHR33463:SF204">
    <property type="entry name" value="NB-ARC DOMAIN-CONTAINING PROTEIN"/>
    <property type="match status" value="1"/>
</dbReference>
<dbReference type="AlphaFoldDB" id="A0A978UIY0"/>
<feature type="region of interest" description="Disordered" evidence="2">
    <location>
        <begin position="321"/>
        <end position="371"/>
    </location>
</feature>
<feature type="domain" description="Disease resistance protein At4g27190-like leucine-rich repeats" evidence="3">
    <location>
        <begin position="114"/>
        <end position="242"/>
    </location>
</feature>
<organism evidence="4 5">
    <name type="scientific">Ziziphus jujuba var. spinosa</name>
    <dbReference type="NCBI Taxonomy" id="714518"/>
    <lineage>
        <taxon>Eukaryota</taxon>
        <taxon>Viridiplantae</taxon>
        <taxon>Streptophyta</taxon>
        <taxon>Embryophyta</taxon>
        <taxon>Tracheophyta</taxon>
        <taxon>Spermatophyta</taxon>
        <taxon>Magnoliopsida</taxon>
        <taxon>eudicotyledons</taxon>
        <taxon>Gunneridae</taxon>
        <taxon>Pentapetalae</taxon>
        <taxon>rosids</taxon>
        <taxon>fabids</taxon>
        <taxon>Rosales</taxon>
        <taxon>Rhamnaceae</taxon>
        <taxon>Paliureae</taxon>
        <taxon>Ziziphus</taxon>
    </lineage>
</organism>
<evidence type="ECO:0000256" key="1">
    <source>
        <dbReference type="ARBA" id="ARBA00022821"/>
    </source>
</evidence>
<feature type="compositionally biased region" description="Acidic residues" evidence="2">
    <location>
        <begin position="323"/>
        <end position="343"/>
    </location>
</feature>
<accession>A0A978UIY0</accession>
<dbReference type="InterPro" id="IPR057135">
    <property type="entry name" value="At4g27190-like_LRR"/>
</dbReference>
<keyword evidence="1" id="KW-0611">Plant defense</keyword>
<dbReference type="InterPro" id="IPR050905">
    <property type="entry name" value="Plant_NBS-LRR"/>
</dbReference>
<dbReference type="Gene3D" id="3.80.10.10">
    <property type="entry name" value="Ribonuclease Inhibitor"/>
    <property type="match status" value="1"/>
</dbReference>